<accession>A0A853DKD3</accession>
<organism evidence="3 4">
    <name type="scientific">Leifsonia naganoensis</name>
    <dbReference type="NCBI Taxonomy" id="150025"/>
    <lineage>
        <taxon>Bacteria</taxon>
        <taxon>Bacillati</taxon>
        <taxon>Actinomycetota</taxon>
        <taxon>Actinomycetes</taxon>
        <taxon>Micrococcales</taxon>
        <taxon>Microbacteriaceae</taxon>
        <taxon>Leifsonia</taxon>
    </lineage>
</organism>
<dbReference type="Gene3D" id="3.40.50.720">
    <property type="entry name" value="NAD(P)-binding Rossmann-like Domain"/>
    <property type="match status" value="1"/>
</dbReference>
<keyword evidence="1" id="KW-0560">Oxidoreductase</keyword>
<dbReference type="EMBL" id="JACCHJ010000001">
    <property type="protein sequence ID" value="NYK09556.1"/>
    <property type="molecule type" value="Genomic_DNA"/>
</dbReference>
<sequence length="399" mass="43104">MRRFSVAIVGLGQFAPEFVELFQAHPAVSEVSVCDIVPERVASVAERNGLTRTFDDFEAVLDSDVDAVAIFTQRWMHGPMAIEALRRGKHVYSAVPMGVSVEEIREIVELTRSTGLTYMMGETSYYYPAVVFCRDQLARGAFGNIIYAEGEYLHDMADGFYEAFKYSGGEGWRATASFPPMLYPTHSVGGVLAVTGSHITSVSCLGVKDTTDDGVFDTAVSAWGNEFSNESALFTTADGGILRVNEFRRVGIAPFRPEVRFSIYGTQGAYEQQTGSSVWQTHDGWEEVTARVTARSAGQTTERSDVDAALAETFTSGFAPVHDTDVLPHSFAGKSNGHEGSHQFLVNDFAVAVSTGSVPPVNAWTAARYTVPGIVAHQSALQDGARLPVPDFGEPPAAG</sequence>
<reference evidence="3 4" key="1">
    <citation type="submission" date="2020-07" db="EMBL/GenBank/DDBJ databases">
        <title>Sequencing the genomes of 1000 actinobacteria strains.</title>
        <authorList>
            <person name="Klenk H.-P."/>
        </authorList>
    </citation>
    <scope>NUCLEOTIDE SEQUENCE [LARGE SCALE GENOMIC DNA]</scope>
    <source>
        <strain evidence="3 4">DSM 15166</strain>
    </source>
</reference>
<evidence type="ECO:0000256" key="1">
    <source>
        <dbReference type="ARBA" id="ARBA00023002"/>
    </source>
</evidence>
<dbReference type="PANTHER" id="PTHR43818">
    <property type="entry name" value="BCDNA.GH03377"/>
    <property type="match status" value="1"/>
</dbReference>
<gene>
    <name evidence="3" type="ORF">HNR14_001437</name>
</gene>
<proteinExistence type="predicted"/>
<dbReference type="AlphaFoldDB" id="A0A853DKD3"/>
<dbReference type="Pfam" id="PF01408">
    <property type="entry name" value="GFO_IDH_MocA"/>
    <property type="match status" value="1"/>
</dbReference>
<dbReference type="GO" id="GO:0000166">
    <property type="term" value="F:nucleotide binding"/>
    <property type="evidence" value="ECO:0007669"/>
    <property type="project" value="InterPro"/>
</dbReference>
<dbReference type="Gene3D" id="3.30.360.10">
    <property type="entry name" value="Dihydrodipicolinate Reductase, domain 2"/>
    <property type="match status" value="1"/>
</dbReference>
<dbReference type="InterPro" id="IPR000683">
    <property type="entry name" value="Gfo/Idh/MocA-like_OxRdtase_N"/>
</dbReference>
<dbReference type="Proteomes" id="UP000521075">
    <property type="component" value="Unassembled WGS sequence"/>
</dbReference>
<dbReference type="SUPFAM" id="SSF51735">
    <property type="entry name" value="NAD(P)-binding Rossmann-fold domains"/>
    <property type="match status" value="1"/>
</dbReference>
<evidence type="ECO:0000313" key="3">
    <source>
        <dbReference type="EMBL" id="NYK09556.1"/>
    </source>
</evidence>
<dbReference type="RefSeq" id="WP_179700498.1">
    <property type="nucleotide sequence ID" value="NZ_BAAAHA010000003.1"/>
</dbReference>
<keyword evidence="4" id="KW-1185">Reference proteome</keyword>
<comment type="caution">
    <text evidence="3">The sequence shown here is derived from an EMBL/GenBank/DDBJ whole genome shotgun (WGS) entry which is preliminary data.</text>
</comment>
<dbReference type="SUPFAM" id="SSF55347">
    <property type="entry name" value="Glyceraldehyde-3-phosphate dehydrogenase-like, C-terminal domain"/>
    <property type="match status" value="1"/>
</dbReference>
<evidence type="ECO:0000313" key="4">
    <source>
        <dbReference type="Proteomes" id="UP000521075"/>
    </source>
</evidence>
<dbReference type="PANTHER" id="PTHR43818:SF11">
    <property type="entry name" value="BCDNA.GH03377"/>
    <property type="match status" value="1"/>
</dbReference>
<dbReference type="InterPro" id="IPR050463">
    <property type="entry name" value="Gfo/Idh/MocA_oxidrdct_glycsds"/>
</dbReference>
<evidence type="ECO:0000259" key="2">
    <source>
        <dbReference type="Pfam" id="PF01408"/>
    </source>
</evidence>
<feature type="domain" description="Gfo/Idh/MocA-like oxidoreductase N-terminal" evidence="2">
    <location>
        <begin position="4"/>
        <end position="121"/>
    </location>
</feature>
<protein>
    <submittedName>
        <fullName evidence="3">Putative dehydrogenase</fullName>
    </submittedName>
</protein>
<dbReference type="GO" id="GO:0016491">
    <property type="term" value="F:oxidoreductase activity"/>
    <property type="evidence" value="ECO:0007669"/>
    <property type="project" value="UniProtKB-KW"/>
</dbReference>
<dbReference type="InterPro" id="IPR036291">
    <property type="entry name" value="NAD(P)-bd_dom_sf"/>
</dbReference>
<name>A0A853DKD3_9MICO</name>